<dbReference type="Gene3D" id="3.30.200.20">
    <property type="entry name" value="Phosphorylase Kinase, domain 1"/>
    <property type="match status" value="1"/>
</dbReference>
<evidence type="ECO:0000256" key="1">
    <source>
        <dbReference type="SAM" id="MobiDB-lite"/>
    </source>
</evidence>
<keyword evidence="3" id="KW-1185">Reference proteome</keyword>
<evidence type="ECO:0000313" key="3">
    <source>
        <dbReference type="Proteomes" id="UP000789901"/>
    </source>
</evidence>
<comment type="caution">
    <text evidence="2">The sequence shown here is derived from an EMBL/GenBank/DDBJ whole genome shotgun (WGS) entry which is preliminary data.</text>
</comment>
<dbReference type="InterPro" id="IPR011009">
    <property type="entry name" value="Kinase-like_dom_sf"/>
</dbReference>
<organism evidence="2 3">
    <name type="scientific">Gigaspora margarita</name>
    <dbReference type="NCBI Taxonomy" id="4874"/>
    <lineage>
        <taxon>Eukaryota</taxon>
        <taxon>Fungi</taxon>
        <taxon>Fungi incertae sedis</taxon>
        <taxon>Mucoromycota</taxon>
        <taxon>Glomeromycotina</taxon>
        <taxon>Glomeromycetes</taxon>
        <taxon>Diversisporales</taxon>
        <taxon>Gigasporaceae</taxon>
        <taxon>Gigaspora</taxon>
    </lineage>
</organism>
<dbReference type="SUPFAM" id="SSF56112">
    <property type="entry name" value="Protein kinase-like (PK-like)"/>
    <property type="match status" value="1"/>
</dbReference>
<accession>A0ABN7VJG5</accession>
<feature type="compositionally biased region" description="Basic and acidic residues" evidence="1">
    <location>
        <begin position="433"/>
        <end position="466"/>
    </location>
</feature>
<proteinExistence type="predicted"/>
<dbReference type="Proteomes" id="UP000789901">
    <property type="component" value="Unassembled WGS sequence"/>
</dbReference>
<feature type="compositionally biased region" description="Acidic residues" evidence="1">
    <location>
        <begin position="499"/>
        <end position="511"/>
    </location>
</feature>
<dbReference type="EMBL" id="CAJVQB010015643">
    <property type="protein sequence ID" value="CAG8775711.1"/>
    <property type="molecule type" value="Genomic_DNA"/>
</dbReference>
<feature type="compositionally biased region" description="Basic and acidic residues" evidence="1">
    <location>
        <begin position="475"/>
        <end position="486"/>
    </location>
</feature>
<evidence type="ECO:0000313" key="2">
    <source>
        <dbReference type="EMBL" id="CAG8775711.1"/>
    </source>
</evidence>
<reference evidence="2 3" key="1">
    <citation type="submission" date="2021-06" db="EMBL/GenBank/DDBJ databases">
        <authorList>
            <person name="Kallberg Y."/>
            <person name="Tangrot J."/>
            <person name="Rosling A."/>
        </authorList>
    </citation>
    <scope>NUCLEOTIDE SEQUENCE [LARGE SCALE GENOMIC DNA]</scope>
    <source>
        <strain evidence="2 3">120-4 pot B 10/14</strain>
    </source>
</reference>
<name>A0ABN7VJG5_GIGMA</name>
<feature type="region of interest" description="Disordered" evidence="1">
    <location>
        <begin position="426"/>
        <end position="544"/>
    </location>
</feature>
<sequence length="834" mass="94228">MNPSIKTTIKEHGIHFCNFNEFTNVEKIDEGGYGTIQKANWKHRGLKVALKSLKVGHEKTVRAFIKELQSLFNITKHFHPNINLFHGVAKDEEKAFEILQQLSGGEDESESREHLKLTSDEISSTNSELSLETYSNQEISDSPLISTVSYEIKPNSQDEHIIKKEKFDLIAKWIDQSPQKFQFNIKRFFPSTNNQVSPVTIRINADSCKDLIIPAPPTPNNKGDSEIINKQSQEKKSNQNRKNLGEKDSLVDLKENINIVQTDTNANEMYNIIDNNIFNNIQFSVLAPIIKGSKEKNSWDYTDFMEVTKFISVQQSISSGTSSSTYIEVQRLFSLLETQKDAIDYIFNSHQIQVYAIGLDFQLDYLIPCIICWVAEHLDGMVMEQLSALFQNKFEIIEQIVKPAETDVNTQHNASIINEFENNELTNSSFSKSGEDKICKKDETNNGKNDDKENNGSVDDKESDEKENSDEDGDKENNRRDDDKENSNGNGDKVNSGRDDDEENSGGDDDKENSGRDDDKQNSGKDDSGGDDDGGGGSDDMVNSTKGIVITSTAKAVNKNNLKRFQNFSITTRIWANITAGTHNSLEFCVDVYNCTMGQMLSDKWKELHELGSAYFLDSIKIKVSPIPHENISDTSTIIVPKGGYKQPQELNRPTELSTSNEMNSGVEGQVGGNGIQIKGNYGKQNLTGIKLSTHEWEMVRDGCNETGVCWTYKFKANTLDKDNTHRRDFAPGIHSGEWYILNKMCGFKISITQILHHKFSPRGFHKMYPKSRSRLFRLCPKMAHTLEISFKNINDFNKNFAKLEEIHFEQKDLTVALGSNSYIFPPTDLQGCL</sequence>
<gene>
    <name evidence="2" type="ORF">GMARGA_LOCUS19052</name>
</gene>
<feature type="compositionally biased region" description="Basic and acidic residues" evidence="1">
    <location>
        <begin position="512"/>
        <end position="528"/>
    </location>
</feature>
<protein>
    <submittedName>
        <fullName evidence="2">23437_t:CDS:1</fullName>
    </submittedName>
</protein>